<keyword evidence="4" id="KW-1185">Reference proteome</keyword>
<proteinExistence type="predicted"/>
<feature type="coiled-coil region" evidence="1">
    <location>
        <begin position="724"/>
        <end position="751"/>
    </location>
</feature>
<reference evidence="3" key="1">
    <citation type="submission" date="2021-10" db="EMBL/GenBank/DDBJ databases">
        <title>Loktanella gaetbuli sp. nov., isolated from a tidal flat.</title>
        <authorList>
            <person name="Park S."/>
            <person name="Yoon J.-H."/>
        </authorList>
    </citation>
    <scope>NUCLEOTIDE SEQUENCE</scope>
    <source>
        <strain evidence="3">TSTF-M6</strain>
    </source>
</reference>
<dbReference type="InterPro" id="IPR027417">
    <property type="entry name" value="P-loop_NTPase"/>
</dbReference>
<dbReference type="RefSeq" id="WP_226749149.1">
    <property type="nucleotide sequence ID" value="NZ_JAJATZ010000010.1"/>
</dbReference>
<feature type="domain" description="Glycosyltransferase 2-like" evidence="2">
    <location>
        <begin position="13"/>
        <end position="139"/>
    </location>
</feature>
<evidence type="ECO:0000313" key="4">
    <source>
        <dbReference type="Proteomes" id="UP001138961"/>
    </source>
</evidence>
<dbReference type="Pfam" id="PF00535">
    <property type="entry name" value="Glycos_transf_2"/>
    <property type="match status" value="1"/>
</dbReference>
<dbReference type="EMBL" id="JAJATZ010000010">
    <property type="protein sequence ID" value="MCB5200670.1"/>
    <property type="molecule type" value="Genomic_DNA"/>
</dbReference>
<dbReference type="SUPFAM" id="SSF52540">
    <property type="entry name" value="P-loop containing nucleoside triphosphate hydrolases"/>
    <property type="match status" value="1"/>
</dbReference>
<dbReference type="CDD" id="cd00761">
    <property type="entry name" value="Glyco_tranf_GTA_type"/>
    <property type="match status" value="1"/>
</dbReference>
<protein>
    <submittedName>
        <fullName evidence="3">Glycosyltransferase</fullName>
    </submittedName>
</protein>
<evidence type="ECO:0000259" key="2">
    <source>
        <dbReference type="Pfam" id="PF00535"/>
    </source>
</evidence>
<dbReference type="Gene3D" id="3.90.550.10">
    <property type="entry name" value="Spore Coat Polysaccharide Biosynthesis Protein SpsA, Chain A"/>
    <property type="match status" value="1"/>
</dbReference>
<comment type="caution">
    <text evidence="3">The sequence shown here is derived from an EMBL/GenBank/DDBJ whole genome shotgun (WGS) entry which is preliminary data.</text>
</comment>
<dbReference type="PANTHER" id="PTHR22916">
    <property type="entry name" value="GLYCOSYLTRANSFERASE"/>
    <property type="match status" value="1"/>
</dbReference>
<organism evidence="3 4">
    <name type="scientific">Loktanella gaetbuli</name>
    <dbReference type="NCBI Taxonomy" id="2881335"/>
    <lineage>
        <taxon>Bacteria</taxon>
        <taxon>Pseudomonadati</taxon>
        <taxon>Pseudomonadota</taxon>
        <taxon>Alphaproteobacteria</taxon>
        <taxon>Rhodobacterales</taxon>
        <taxon>Roseobacteraceae</taxon>
        <taxon>Loktanella</taxon>
    </lineage>
</organism>
<dbReference type="InterPro" id="IPR029044">
    <property type="entry name" value="Nucleotide-diphossugar_trans"/>
</dbReference>
<dbReference type="InterPro" id="IPR001173">
    <property type="entry name" value="Glyco_trans_2-like"/>
</dbReference>
<gene>
    <name evidence="3" type="ORF">LGQ03_15640</name>
</gene>
<evidence type="ECO:0000313" key="3">
    <source>
        <dbReference type="EMBL" id="MCB5200670.1"/>
    </source>
</evidence>
<keyword evidence="1" id="KW-0175">Coiled coil</keyword>
<dbReference type="PANTHER" id="PTHR22916:SF3">
    <property type="entry name" value="UDP-GLCNAC:BETAGAL BETA-1,3-N-ACETYLGLUCOSAMINYLTRANSFERASE-LIKE PROTEIN 1"/>
    <property type="match status" value="1"/>
</dbReference>
<name>A0ABS8BY70_9RHOB</name>
<evidence type="ECO:0000256" key="1">
    <source>
        <dbReference type="SAM" id="Coils"/>
    </source>
</evidence>
<dbReference type="Proteomes" id="UP001138961">
    <property type="component" value="Unassembled WGS sequence"/>
</dbReference>
<accession>A0ABS8BY70</accession>
<dbReference type="SUPFAM" id="SSF53448">
    <property type="entry name" value="Nucleotide-diphospho-sugar transferases"/>
    <property type="match status" value="1"/>
</dbReference>
<sequence length="768" mass="85841">MEKNNPTVQPLLSVIIPFYNEVAFLPTTIKSIITQDIDGIEVIIVNDNPAQFTSDFFDSLALPDFVRVIHPPQNNGLPGARNIGLDAVRGQYLAFLDADDFYTHQGLRRQLDYAIETGADMTHGQTIQTKLNNVRGAILPQERAFFGPESRGIFYGDSVPHAGFNAKFCWSFIFRTAFINDNNLRFDVTQRQFEDRIFVVDALKSANSLAILGEPTKIWRRRANSITTTAPDFEKWRMWVTSFEKSIDRWEALDSPHSRELVLKELFCIIFDAIRRSGASLLRGEAERITPGDRTHLRDRYLGIVKKVSPTESEIRRHFTVGHLHFTKGQSGRGKISQDDAVALYRALQDADMSAFSTVLDRVFASATSTVPMSGSIPTRGNRKVIVHFGMPKTASTTIQTQLDKNRDHLITQGVLFPATGLGTLTDEIPTRAEGLPGHDKLRALIAQGDLSLVHQIAAEADALGCHTIIISAENISMPDANQARRKAAIGTFVAALAPLGDIVPVLFYRRPDRWMESYYRELVSTGGNTGNMTPAEYLLNNERQLDFGNLVNTIETACAKELRLTSLEDATAHGRSPVHAFLELCDLGALAEGLAQTDQRHYPSIDTQQLKLAELVNLLVPNVLDRQNILRDFYRLAPGTRDASSVFSAKERVQIVTLFCDSLGNANLEKRLNLPKGRWIQEAAAPTPETPGTIPTDLLDQLVTAAYLNGVEGGEPSRLRQEIATLRRTVKDLQRKNERLHANHRKVMRSKSMRLTEPMRWVAQLFH</sequence>